<dbReference type="InterPro" id="IPR050624">
    <property type="entry name" value="HTH-type_Tx_Regulator"/>
</dbReference>
<dbReference type="PROSITE" id="PS50977">
    <property type="entry name" value="HTH_TETR_2"/>
    <property type="match status" value="1"/>
</dbReference>
<evidence type="ECO:0000256" key="2">
    <source>
        <dbReference type="PROSITE-ProRule" id="PRU00335"/>
    </source>
</evidence>
<dbReference type="Gene3D" id="1.10.357.10">
    <property type="entry name" value="Tetracycline Repressor, domain 2"/>
    <property type="match status" value="1"/>
</dbReference>
<evidence type="ECO:0000259" key="3">
    <source>
        <dbReference type="PROSITE" id="PS50977"/>
    </source>
</evidence>
<dbReference type="EMBL" id="CP011546">
    <property type="protein sequence ID" value="AKK10790.1"/>
    <property type="molecule type" value="Genomic_DNA"/>
</dbReference>
<dbReference type="RefSeq" id="WP_052844023.1">
    <property type="nucleotide sequence ID" value="NZ_CP011546.1"/>
</dbReference>
<dbReference type="SUPFAM" id="SSF46689">
    <property type="entry name" value="Homeodomain-like"/>
    <property type="match status" value="1"/>
</dbReference>
<dbReference type="PANTHER" id="PTHR43479:SF11">
    <property type="entry name" value="ACREF_ENVCD OPERON REPRESSOR-RELATED"/>
    <property type="match status" value="1"/>
</dbReference>
<dbReference type="InterPro" id="IPR001647">
    <property type="entry name" value="HTH_TetR"/>
</dbReference>
<accession>A0A0G3HDL3</accession>
<dbReference type="GO" id="GO:0003677">
    <property type="term" value="F:DNA binding"/>
    <property type="evidence" value="ECO:0007669"/>
    <property type="project" value="UniProtKB-UniRule"/>
</dbReference>
<gene>
    <name evidence="4" type="ORF">CUTER_03920</name>
</gene>
<reference evidence="5" key="2">
    <citation type="submission" date="2015-05" db="EMBL/GenBank/DDBJ databases">
        <title>Complete genome sequence of Corynebacterium uterequi DSM 45634, isolated from the uterus of a maiden mare.</title>
        <authorList>
            <person name="Ruckert C."/>
            <person name="Albersmeier A."/>
            <person name="Winkler A."/>
            <person name="Tauch A."/>
        </authorList>
    </citation>
    <scope>NUCLEOTIDE SEQUENCE [LARGE SCALE GENOMIC DNA]</scope>
    <source>
        <strain evidence="5">DSM 45634</strain>
    </source>
</reference>
<feature type="DNA-binding region" description="H-T-H motif" evidence="2">
    <location>
        <begin position="36"/>
        <end position="55"/>
    </location>
</feature>
<dbReference type="KEGG" id="cut:CUTER_03920"/>
<evidence type="ECO:0000313" key="5">
    <source>
        <dbReference type="Proteomes" id="UP000035548"/>
    </source>
</evidence>
<feature type="domain" description="HTH tetR-type" evidence="3">
    <location>
        <begin position="13"/>
        <end position="73"/>
    </location>
</feature>
<dbReference type="OrthoDB" id="3787664at2"/>
<dbReference type="PANTHER" id="PTHR43479">
    <property type="entry name" value="ACREF/ENVCD OPERON REPRESSOR-RELATED"/>
    <property type="match status" value="1"/>
</dbReference>
<proteinExistence type="predicted"/>
<keyword evidence="1 2" id="KW-0238">DNA-binding</keyword>
<organism evidence="4 5">
    <name type="scientific">Corynebacterium uterequi</name>
    <dbReference type="NCBI Taxonomy" id="1072256"/>
    <lineage>
        <taxon>Bacteria</taxon>
        <taxon>Bacillati</taxon>
        <taxon>Actinomycetota</taxon>
        <taxon>Actinomycetes</taxon>
        <taxon>Mycobacteriales</taxon>
        <taxon>Corynebacteriaceae</taxon>
        <taxon>Corynebacterium</taxon>
    </lineage>
</organism>
<dbReference type="AlphaFoldDB" id="A0A0G3HDL3"/>
<dbReference type="STRING" id="1072256.CUTER_03920"/>
<keyword evidence="5" id="KW-1185">Reference proteome</keyword>
<evidence type="ECO:0000256" key="1">
    <source>
        <dbReference type="ARBA" id="ARBA00023125"/>
    </source>
</evidence>
<dbReference type="Pfam" id="PF00440">
    <property type="entry name" value="TetR_N"/>
    <property type="match status" value="1"/>
</dbReference>
<dbReference type="InterPro" id="IPR009057">
    <property type="entry name" value="Homeodomain-like_sf"/>
</dbReference>
<name>A0A0G3HDL3_9CORY</name>
<reference evidence="4 5" key="1">
    <citation type="journal article" date="2015" name="Genome Announc.">
        <title>Virulence Factor Genes Detected in the Complete Genome Sequence of Corynebacterium uterequi DSM 45634, Isolated from the Uterus of a Maiden Mare.</title>
        <authorList>
            <person name="Ruckert C."/>
            <person name="Kriete M."/>
            <person name="Jaenicke S."/>
            <person name="Winkler A."/>
            <person name="Tauch A."/>
        </authorList>
    </citation>
    <scope>NUCLEOTIDE SEQUENCE [LARGE SCALE GENOMIC DNA]</scope>
    <source>
        <strain evidence="4 5">DSM 45634</strain>
    </source>
</reference>
<evidence type="ECO:0000313" key="4">
    <source>
        <dbReference type="EMBL" id="AKK10790.1"/>
    </source>
</evidence>
<dbReference type="Proteomes" id="UP000035548">
    <property type="component" value="Chromosome"/>
</dbReference>
<dbReference type="PATRIC" id="fig|1072256.5.peg.778"/>
<sequence length="219" mass="23952">MVDNSGGESPKRARTRRALIDSATRLVAERTFAEVTVDDICADAGVSRRTFFNHMDSKDEAILGTLPLRLDDGRVAELVENASDNLPVAMLDALAGVIADQCRHDAAEDPDFLPRVRARRATILHREPSLALIFYQRFRELGAFLRGVAVEHFDAHPGDRRCLELAVEDEAVVVVALVREAILVAAARPATHAAAPTELAAAWRESVQHLSTLAKGLSW</sequence>
<protein>
    <submittedName>
        <fullName evidence="4">Transcriptional regulator, TetR family</fullName>
    </submittedName>
</protein>